<dbReference type="Proteomes" id="UP000191024">
    <property type="component" value="Chromosome E"/>
</dbReference>
<sequence>MGAPEIIRVKRKRNGDSVHALFLEDDHKAKRGRYVFKLAKTVERESLGNDKDGFSPLLKTTNDGSNRHFVLEQEKRKLESEELPIPISEMLDDYLTLHKDSKANRLPKRKRLHNGKNAGSLETSEPTTLDYVYDIYYREYISEDEYVFDEKTVGYIRIVEESGSVIPEEADVDESGLLSDDQDSNEETFYQNDYPEDEDDDRSIDFGDSDGSREVPAEVEEGESDHFETLFEQFDGHSDILDFVNARDELHDQHNYDEGDYGESDNFENSDIVASGFNTASFRRNMFFPGDIDDPLAIHRDRIFNKLETMIKKG</sequence>
<dbReference type="GO" id="GO:0005737">
    <property type="term" value="C:cytoplasm"/>
    <property type="evidence" value="ECO:0007669"/>
    <property type="project" value="TreeGrafter"/>
</dbReference>
<keyword evidence="5" id="KW-1185">Reference proteome</keyword>
<organism evidence="4 5">
    <name type="scientific">Lachancea mirantina</name>
    <dbReference type="NCBI Taxonomy" id="1230905"/>
    <lineage>
        <taxon>Eukaryota</taxon>
        <taxon>Fungi</taxon>
        <taxon>Dikarya</taxon>
        <taxon>Ascomycota</taxon>
        <taxon>Saccharomycotina</taxon>
        <taxon>Saccharomycetes</taxon>
        <taxon>Saccharomycetales</taxon>
        <taxon>Saccharomycetaceae</taxon>
        <taxon>Lachancea</taxon>
    </lineage>
</organism>
<dbReference type="STRING" id="1230905.A0A1G4JJL3"/>
<evidence type="ECO:0000313" key="4">
    <source>
        <dbReference type="EMBL" id="SCU90636.1"/>
    </source>
</evidence>
<accession>A0A1G4JJL3</accession>
<dbReference type="PANTHER" id="PTHR28063:SF1">
    <property type="entry name" value="RNA POLYMERASE II NUCLEAR LOCALIZATION PROTEIN IWR1"/>
    <property type="match status" value="1"/>
</dbReference>
<proteinExistence type="inferred from homology"/>
<dbReference type="InterPro" id="IPR013883">
    <property type="entry name" value="TF_Iwr1_dom"/>
</dbReference>
<feature type="domain" description="Transcription factor Iwr1" evidence="3">
    <location>
        <begin position="130"/>
        <end position="198"/>
    </location>
</feature>
<dbReference type="PANTHER" id="PTHR28063">
    <property type="entry name" value="RNA POLYMERASE II NUCLEAR LOCALIZATION PROTEIN IWR1"/>
    <property type="match status" value="1"/>
</dbReference>
<gene>
    <name evidence="4" type="ORF">LAMI_0E02960G</name>
</gene>
<dbReference type="GO" id="GO:0006606">
    <property type="term" value="P:protein import into nucleus"/>
    <property type="evidence" value="ECO:0007669"/>
    <property type="project" value="InterPro"/>
</dbReference>
<comment type="similarity">
    <text evidence="1">Belongs to the IWR1/SLC7A6OS family.</text>
</comment>
<dbReference type="InterPro" id="IPR040150">
    <property type="entry name" value="Iwr1"/>
</dbReference>
<evidence type="ECO:0000256" key="2">
    <source>
        <dbReference type="SAM" id="MobiDB-lite"/>
    </source>
</evidence>
<feature type="region of interest" description="Disordered" evidence="2">
    <location>
        <begin position="167"/>
        <end position="217"/>
    </location>
</feature>
<feature type="compositionally biased region" description="Acidic residues" evidence="2">
    <location>
        <begin position="168"/>
        <end position="186"/>
    </location>
</feature>
<dbReference type="OrthoDB" id="6255506at2759"/>
<protein>
    <submittedName>
        <fullName evidence="4">LAMI_0E02960g1_1</fullName>
    </submittedName>
</protein>
<evidence type="ECO:0000313" key="5">
    <source>
        <dbReference type="Proteomes" id="UP000191024"/>
    </source>
</evidence>
<evidence type="ECO:0000256" key="1">
    <source>
        <dbReference type="ARBA" id="ARBA00010218"/>
    </source>
</evidence>
<dbReference type="AlphaFoldDB" id="A0A1G4JJL3"/>
<name>A0A1G4JJL3_9SACH</name>
<reference evidence="4 5" key="1">
    <citation type="submission" date="2016-03" db="EMBL/GenBank/DDBJ databases">
        <authorList>
            <person name="Devillers H."/>
        </authorList>
    </citation>
    <scope>NUCLEOTIDE SEQUENCE [LARGE SCALE GENOMIC DNA]</scope>
    <source>
        <strain evidence="4">CBS 11717</strain>
    </source>
</reference>
<dbReference type="EMBL" id="LT598465">
    <property type="protein sequence ID" value="SCU90636.1"/>
    <property type="molecule type" value="Genomic_DNA"/>
</dbReference>
<dbReference type="Pfam" id="PF08574">
    <property type="entry name" value="Iwr1"/>
    <property type="match status" value="1"/>
</dbReference>
<evidence type="ECO:0000259" key="3">
    <source>
        <dbReference type="Pfam" id="PF08574"/>
    </source>
</evidence>